<comment type="caution">
    <text evidence="1">The sequence shown here is derived from an EMBL/GenBank/DDBJ whole genome shotgun (WGS) entry which is preliminary data.</text>
</comment>
<reference evidence="1 2" key="1">
    <citation type="submission" date="2018-01" db="EMBL/GenBank/DDBJ databases">
        <title>Cryobacterium sp. nov., from glaciers in China.</title>
        <authorList>
            <person name="Liu Q."/>
            <person name="Xin Y.-H."/>
        </authorList>
    </citation>
    <scope>NUCLEOTIDE SEQUENCE [LARGE SCALE GENOMIC DNA]</scope>
    <source>
        <strain evidence="1 2">TMN-42</strain>
    </source>
</reference>
<evidence type="ECO:0000313" key="2">
    <source>
        <dbReference type="Proteomes" id="UP000237340"/>
    </source>
</evidence>
<dbReference type="Proteomes" id="UP000237340">
    <property type="component" value="Unassembled WGS sequence"/>
</dbReference>
<dbReference type="AlphaFoldDB" id="A0A2S3Z9N2"/>
<gene>
    <name evidence="1" type="ORF">C3B61_15395</name>
</gene>
<name>A0A2S3Z9N2_9MICO</name>
<organism evidence="1 2">
    <name type="scientific">Cryobacterium zongtaii</name>
    <dbReference type="NCBI Taxonomy" id="1259217"/>
    <lineage>
        <taxon>Bacteria</taxon>
        <taxon>Bacillati</taxon>
        <taxon>Actinomycetota</taxon>
        <taxon>Actinomycetes</taxon>
        <taxon>Micrococcales</taxon>
        <taxon>Microbacteriaceae</taxon>
        <taxon>Cryobacterium</taxon>
    </lineage>
</organism>
<evidence type="ECO:0000313" key="1">
    <source>
        <dbReference type="EMBL" id="POH62269.1"/>
    </source>
</evidence>
<dbReference type="RefSeq" id="WP_103461461.1">
    <property type="nucleotide sequence ID" value="NZ_PPXD01000026.1"/>
</dbReference>
<accession>A0A2S3Z9N2</accession>
<sequence length="61" mass="6657">MSRINSLDERCLNGPLLTQLGTDSFVTRQQNVVFQRFTGLGESNLGGTIAKPACEHGIRAH</sequence>
<proteinExistence type="predicted"/>
<dbReference type="EMBL" id="PPXD01000026">
    <property type="protein sequence ID" value="POH62269.1"/>
    <property type="molecule type" value="Genomic_DNA"/>
</dbReference>
<protein>
    <submittedName>
        <fullName evidence="1">Uncharacterized protein</fullName>
    </submittedName>
</protein>
<keyword evidence="2" id="KW-1185">Reference proteome</keyword>